<reference evidence="1 2" key="1">
    <citation type="submission" date="2020-04" db="EMBL/GenBank/DDBJ databases">
        <authorList>
            <person name="De Canck E."/>
        </authorList>
    </citation>
    <scope>NUCLEOTIDE SEQUENCE [LARGE SCALE GENOMIC DNA]</scope>
    <source>
        <strain evidence="1 2">LMG 29542</strain>
    </source>
</reference>
<keyword evidence="2" id="KW-1185">Reference proteome</keyword>
<evidence type="ECO:0000313" key="1">
    <source>
        <dbReference type="EMBL" id="CAB3774783.1"/>
    </source>
</evidence>
<protein>
    <submittedName>
        <fullName evidence="1">Uncharacterized protein</fullName>
    </submittedName>
</protein>
<organism evidence="1 2">
    <name type="scientific">Paraburkholderia humisilvae</name>
    <dbReference type="NCBI Taxonomy" id="627669"/>
    <lineage>
        <taxon>Bacteria</taxon>
        <taxon>Pseudomonadati</taxon>
        <taxon>Pseudomonadota</taxon>
        <taxon>Betaproteobacteria</taxon>
        <taxon>Burkholderiales</taxon>
        <taxon>Burkholderiaceae</taxon>
        <taxon>Paraburkholderia</taxon>
    </lineage>
</organism>
<gene>
    <name evidence="1" type="ORF">LMG29542_08165</name>
</gene>
<dbReference type="AlphaFoldDB" id="A0A6J5F8T6"/>
<sequence>MRSAINHESQHWWRQGNCGGLQDVVTNRTRDEANYFELFPLADFDYKSEIYKDYAAPIFRRSPESYSTDPATFGIVSRKHIPPGVTVFDERALGVDRR</sequence>
<dbReference type="EMBL" id="CADIKH010000170">
    <property type="protein sequence ID" value="CAB3774783.1"/>
    <property type="molecule type" value="Genomic_DNA"/>
</dbReference>
<dbReference type="Proteomes" id="UP000494363">
    <property type="component" value="Unassembled WGS sequence"/>
</dbReference>
<proteinExistence type="predicted"/>
<evidence type="ECO:0000313" key="2">
    <source>
        <dbReference type="Proteomes" id="UP000494363"/>
    </source>
</evidence>
<name>A0A6J5F8T6_9BURK</name>
<accession>A0A6J5F8T6</accession>